<name>A0ACB8SVP5_9AGAM</name>
<reference evidence="1" key="2">
    <citation type="journal article" date="2022" name="New Phytol.">
        <title>Evolutionary transition to the ectomycorrhizal habit in the genomes of a hyperdiverse lineage of mushroom-forming fungi.</title>
        <authorList>
            <person name="Looney B."/>
            <person name="Miyauchi S."/>
            <person name="Morin E."/>
            <person name="Drula E."/>
            <person name="Courty P.E."/>
            <person name="Kohler A."/>
            <person name="Kuo A."/>
            <person name="LaButti K."/>
            <person name="Pangilinan J."/>
            <person name="Lipzen A."/>
            <person name="Riley R."/>
            <person name="Andreopoulos W."/>
            <person name="He G."/>
            <person name="Johnson J."/>
            <person name="Nolan M."/>
            <person name="Tritt A."/>
            <person name="Barry K.W."/>
            <person name="Grigoriev I.V."/>
            <person name="Nagy L.G."/>
            <person name="Hibbett D."/>
            <person name="Henrissat B."/>
            <person name="Matheny P.B."/>
            <person name="Labbe J."/>
            <person name="Martin F.M."/>
        </authorList>
    </citation>
    <scope>NUCLEOTIDE SEQUENCE</scope>
    <source>
        <strain evidence="1">HHB10654</strain>
    </source>
</reference>
<feature type="non-terminal residue" evidence="1">
    <location>
        <position position="432"/>
    </location>
</feature>
<sequence>MGAGTNTKAAPTGSSIPVAKPSQPKPSVDEKKAAKPSLVPSRLSAAPFSGKGVASTSRIASGSSDAAGSTSSRLLKPSAAVTSSKAGPSSRSRSPIPAFGSTSTKSGVLPSSHSRAGSINSIASAKPGSSMAPPSSTSSRLSVRPSIASGPSSMGTRGSAATRASSSGISSIGTKRSMAPPVGIPKSVSSTSDKGSMSSFGKVSSRLFAPTASSLAKTRTSLPSQAKASGSLIARAAAPKSPAASGHSALDQITNSPRAPASRKESPGKIFSKPLSAASSPSLIPSPVRPTSLTAAASTIAGLGSPTPSKPPSAIAAKPKGLAARKPRISRSRVIAKLGAQRAAAAAASSSVNPRVSESTGRTRSSIGAAAARRSYGGVKSGKARGSDVLMSAKKRARQSEYMRRRSRAAGSAVGASSFQSTGDGSADMDVD</sequence>
<comment type="caution">
    <text evidence="1">The sequence shown here is derived from an EMBL/GenBank/DDBJ whole genome shotgun (WGS) entry which is preliminary data.</text>
</comment>
<dbReference type="EMBL" id="MU277222">
    <property type="protein sequence ID" value="KAI0059981.1"/>
    <property type="molecule type" value="Genomic_DNA"/>
</dbReference>
<keyword evidence="2" id="KW-1185">Reference proteome</keyword>
<proteinExistence type="predicted"/>
<dbReference type="Proteomes" id="UP000814140">
    <property type="component" value="Unassembled WGS sequence"/>
</dbReference>
<evidence type="ECO:0000313" key="1">
    <source>
        <dbReference type="EMBL" id="KAI0059981.1"/>
    </source>
</evidence>
<protein>
    <submittedName>
        <fullName evidence="1">Uncharacterized protein</fullName>
    </submittedName>
</protein>
<evidence type="ECO:0000313" key="2">
    <source>
        <dbReference type="Proteomes" id="UP000814140"/>
    </source>
</evidence>
<organism evidence="1 2">
    <name type="scientific">Artomyces pyxidatus</name>
    <dbReference type="NCBI Taxonomy" id="48021"/>
    <lineage>
        <taxon>Eukaryota</taxon>
        <taxon>Fungi</taxon>
        <taxon>Dikarya</taxon>
        <taxon>Basidiomycota</taxon>
        <taxon>Agaricomycotina</taxon>
        <taxon>Agaricomycetes</taxon>
        <taxon>Russulales</taxon>
        <taxon>Auriscalpiaceae</taxon>
        <taxon>Artomyces</taxon>
    </lineage>
</organism>
<reference evidence="1" key="1">
    <citation type="submission" date="2021-03" db="EMBL/GenBank/DDBJ databases">
        <authorList>
            <consortium name="DOE Joint Genome Institute"/>
            <person name="Ahrendt S."/>
            <person name="Looney B.P."/>
            <person name="Miyauchi S."/>
            <person name="Morin E."/>
            <person name="Drula E."/>
            <person name="Courty P.E."/>
            <person name="Chicoki N."/>
            <person name="Fauchery L."/>
            <person name="Kohler A."/>
            <person name="Kuo A."/>
            <person name="Labutti K."/>
            <person name="Pangilinan J."/>
            <person name="Lipzen A."/>
            <person name="Riley R."/>
            <person name="Andreopoulos W."/>
            <person name="He G."/>
            <person name="Johnson J."/>
            <person name="Barry K.W."/>
            <person name="Grigoriev I.V."/>
            <person name="Nagy L."/>
            <person name="Hibbett D."/>
            <person name="Henrissat B."/>
            <person name="Matheny P.B."/>
            <person name="Labbe J."/>
            <person name="Martin F."/>
        </authorList>
    </citation>
    <scope>NUCLEOTIDE SEQUENCE</scope>
    <source>
        <strain evidence="1">HHB10654</strain>
    </source>
</reference>
<accession>A0ACB8SVP5</accession>
<gene>
    <name evidence="1" type="ORF">BV25DRAFT_1828401</name>
</gene>